<organism evidence="2 3">
    <name type="scientific">Puccinia graminis f. sp. tritici (strain CRL 75-36-700-3 / race SCCL)</name>
    <name type="common">Black stem rust fungus</name>
    <dbReference type="NCBI Taxonomy" id="418459"/>
    <lineage>
        <taxon>Eukaryota</taxon>
        <taxon>Fungi</taxon>
        <taxon>Dikarya</taxon>
        <taxon>Basidiomycota</taxon>
        <taxon>Pucciniomycotina</taxon>
        <taxon>Pucciniomycetes</taxon>
        <taxon>Pucciniales</taxon>
        <taxon>Pucciniaceae</taxon>
        <taxon>Puccinia</taxon>
    </lineage>
</organism>
<dbReference type="RefSeq" id="XP_003336855.2">
    <property type="nucleotide sequence ID" value="XM_003336807.2"/>
</dbReference>
<dbReference type="PANTHER" id="PTHR39214">
    <property type="entry name" value="MICROBODY (PEROXISOME) BIOGENESIS PROTEIN PEROXIN 8 (EUROFUNG)"/>
    <property type="match status" value="1"/>
</dbReference>
<dbReference type="OrthoDB" id="2498269at2759"/>
<dbReference type="Proteomes" id="UP000008783">
    <property type="component" value="Unassembled WGS sequence"/>
</dbReference>
<evidence type="ECO:0000313" key="2">
    <source>
        <dbReference type="EMBL" id="EFP92436.2"/>
    </source>
</evidence>
<dbReference type="GeneID" id="10538261"/>
<evidence type="ECO:0000256" key="1">
    <source>
        <dbReference type="SAM" id="MobiDB-lite"/>
    </source>
</evidence>
<reference key="1">
    <citation type="submission" date="2007-01" db="EMBL/GenBank/DDBJ databases">
        <title>The Genome Sequence of Puccinia graminis f. sp. tritici Strain CRL 75-36-700-3.</title>
        <authorList>
            <consortium name="The Broad Institute Genome Sequencing Platform"/>
            <person name="Birren B."/>
            <person name="Lander E."/>
            <person name="Galagan J."/>
            <person name="Nusbaum C."/>
            <person name="Devon K."/>
            <person name="Cuomo C."/>
            <person name="Jaffe D."/>
            <person name="Butler J."/>
            <person name="Alvarez P."/>
            <person name="Gnerre S."/>
            <person name="Grabherr M."/>
            <person name="Mauceli E."/>
            <person name="Brockman W."/>
            <person name="Young S."/>
            <person name="LaButti K."/>
            <person name="Sykes S."/>
            <person name="DeCaprio D."/>
            <person name="Crawford M."/>
            <person name="Koehrsen M."/>
            <person name="Engels R."/>
            <person name="Montgomery P."/>
            <person name="Pearson M."/>
            <person name="Howarth C."/>
            <person name="Larson L."/>
            <person name="White J."/>
            <person name="Zeng Q."/>
            <person name="Kodira C."/>
            <person name="Yandava C."/>
            <person name="Alvarado L."/>
            <person name="O'Leary S."/>
            <person name="Szabo L."/>
            <person name="Dean R."/>
            <person name="Schein J."/>
        </authorList>
    </citation>
    <scope>NUCLEOTIDE SEQUENCE</scope>
    <source>
        <strain>CRL 75-36-700-3</strain>
    </source>
</reference>
<feature type="region of interest" description="Disordered" evidence="1">
    <location>
        <begin position="701"/>
        <end position="725"/>
    </location>
</feature>
<protein>
    <submittedName>
        <fullName evidence="2">Uncharacterized protein</fullName>
    </submittedName>
</protein>
<proteinExistence type="predicted"/>
<dbReference type="KEGG" id="pgr:PGTG_18261"/>
<sequence length="812" mass="91930">MLRWRWGNLGGINFILDWMRPVGVRATSASREFSRRSEHEGQEAKKKATSVRKLNKVRPRAFVYVSGGRLSSGEPLLSSIWVARKNMENVDDGVIYIDVMSWLLSPSQDGCKEDDDQDERMLENLGQLIIHIRPSLVDQLIMAILHSPRLWSIGVRGSANRDVVVDKDNGGDDSTKKKAIEPFLSIFLKLKFACSTKFHRSSLPQHSNLSTFPVLTGPDDAHQNRLQLKPSTTKFIERWRAVVVGGADENSRAGQFSYFDLRQLCLMAALLISIKSFDLTSASLRLQSLIERDCIKFIKRSIHQTQSATSNVQPVTSFDRDSAITWLAVQIIPSITPINLAESGTNDINYHLAKSLFRVFVNGHLFNHLSTSLDLTPHSVNLRPQSTTDEVLKNISNDVLAQIVLSISLSISRLIEHTTKTSDLKSFSADLTSLADLTEEIHGSWLTATRSYDQVHLPEFKENSISTKENQTDRWLRNIFFSCLLILGGLVNKLAIRGFSNSMAEAILSPAFRILSQVHFITLRFSSDKLSTHAAVFDTLATLLKPHPGLANLILKECQPSLMEPQDVRDPVRISRVVFYFNLIERLTGSVIQEEYLEQTVVPLVWAFINRAQVGFYAHLALLSVLEFCSKDIVMSLANKYFEILIQDISLDQSSVLSFDQQKVAWKNLLKSVSKHSRSKTEELTSKLIESIKMLDPPVRMIQPTEENGPKNDKTVNDQSHNHQNDQRKKLYKLLICEIGELNYDETEEETTKFLDTCWDLIRFQEDLVELFEVGLNQQSFKISDSQLSNPGVRWWLQKTKKINSSAASAKL</sequence>
<dbReference type="HOGENOM" id="CLU_381363_0_0_1"/>
<gene>
    <name evidence="2" type="ORF">PGTG_18261</name>
</gene>
<dbReference type="PANTHER" id="PTHR39214:SF1">
    <property type="entry name" value="MICROBODY (PEROXISOME) BIOGENESIS PROTEIN PEROXIN 8 (EUROFUNG)"/>
    <property type="match status" value="1"/>
</dbReference>
<dbReference type="STRING" id="418459.E3L7B1"/>
<feature type="compositionally biased region" description="Basic and acidic residues" evidence="1">
    <location>
        <begin position="708"/>
        <end position="725"/>
    </location>
</feature>
<accession>E3L7B1</accession>
<dbReference type="VEuPathDB" id="FungiDB:PGTG_18261"/>
<evidence type="ECO:0000313" key="3">
    <source>
        <dbReference type="Proteomes" id="UP000008783"/>
    </source>
</evidence>
<dbReference type="AlphaFoldDB" id="E3L7B1"/>
<dbReference type="EMBL" id="DS178364">
    <property type="protein sequence ID" value="EFP92436.2"/>
    <property type="molecule type" value="Genomic_DNA"/>
</dbReference>
<name>E3L7B1_PUCGT</name>
<keyword evidence="3" id="KW-1185">Reference proteome</keyword>
<reference evidence="3" key="2">
    <citation type="journal article" date="2011" name="Proc. Natl. Acad. Sci. U.S.A.">
        <title>Obligate biotrophy features unraveled by the genomic analysis of rust fungi.</title>
        <authorList>
            <person name="Duplessis S."/>
            <person name="Cuomo C.A."/>
            <person name="Lin Y.-C."/>
            <person name="Aerts A."/>
            <person name="Tisserant E."/>
            <person name="Veneault-Fourrey C."/>
            <person name="Joly D.L."/>
            <person name="Hacquard S."/>
            <person name="Amselem J."/>
            <person name="Cantarel B.L."/>
            <person name="Chiu R."/>
            <person name="Coutinho P.M."/>
            <person name="Feau N."/>
            <person name="Field M."/>
            <person name="Frey P."/>
            <person name="Gelhaye E."/>
            <person name="Goldberg J."/>
            <person name="Grabherr M.G."/>
            <person name="Kodira C.D."/>
            <person name="Kohler A."/>
            <person name="Kuees U."/>
            <person name="Lindquist E.A."/>
            <person name="Lucas S.M."/>
            <person name="Mago R."/>
            <person name="Mauceli E."/>
            <person name="Morin E."/>
            <person name="Murat C."/>
            <person name="Pangilinan J.L."/>
            <person name="Park R."/>
            <person name="Pearson M."/>
            <person name="Quesneville H."/>
            <person name="Rouhier N."/>
            <person name="Sakthikumar S."/>
            <person name="Salamov A.A."/>
            <person name="Schmutz J."/>
            <person name="Selles B."/>
            <person name="Shapiro H."/>
            <person name="Tanguay P."/>
            <person name="Tuskan G.A."/>
            <person name="Henrissat B."/>
            <person name="Van de Peer Y."/>
            <person name="Rouze P."/>
            <person name="Ellis J.G."/>
            <person name="Dodds P.N."/>
            <person name="Schein J.E."/>
            <person name="Zhong S."/>
            <person name="Hamelin R.C."/>
            <person name="Grigoriev I.V."/>
            <person name="Szabo L.J."/>
            <person name="Martin F."/>
        </authorList>
    </citation>
    <scope>NUCLEOTIDE SEQUENCE [LARGE SCALE GENOMIC DNA]</scope>
    <source>
        <strain evidence="3">CRL 75-36-700-3 / race SCCL</strain>
    </source>
</reference>
<dbReference type="InParanoid" id="E3L7B1"/>
<dbReference type="InterPro" id="IPR055334">
    <property type="entry name" value="PEX8-like"/>
</dbReference>